<keyword evidence="3" id="KW-1185">Reference proteome</keyword>
<evidence type="ECO:0000313" key="2">
    <source>
        <dbReference type="EMBL" id="GHB14166.1"/>
    </source>
</evidence>
<dbReference type="InterPro" id="IPR009506">
    <property type="entry name" value="YjiS-like"/>
</dbReference>
<dbReference type="EMBL" id="BMZI01000002">
    <property type="protein sequence ID" value="GHB14166.1"/>
    <property type="molecule type" value="Genomic_DNA"/>
</dbReference>
<name>A0ABQ3DSE6_9GAMM</name>
<protein>
    <recommendedName>
        <fullName evidence="1">YjiS-like domain-containing protein</fullName>
    </recommendedName>
</protein>
<reference evidence="3" key="1">
    <citation type="journal article" date="2019" name="Int. J. Syst. Evol. Microbiol.">
        <title>The Global Catalogue of Microorganisms (GCM) 10K type strain sequencing project: providing services to taxonomists for standard genome sequencing and annotation.</title>
        <authorList>
            <consortium name="The Broad Institute Genomics Platform"/>
            <consortium name="The Broad Institute Genome Sequencing Center for Infectious Disease"/>
            <person name="Wu L."/>
            <person name="Ma J."/>
        </authorList>
    </citation>
    <scope>NUCLEOTIDE SEQUENCE [LARGE SCALE GENOMIC DNA]</scope>
    <source>
        <strain evidence="3">KCTC 32998</strain>
    </source>
</reference>
<evidence type="ECO:0000313" key="3">
    <source>
        <dbReference type="Proteomes" id="UP000646745"/>
    </source>
</evidence>
<sequence>MSTVYLTSTPPSLADSTPAFGRRQASTMLVAPPQRLGWWQRLRTRRQLARLNAEQLADIGVTRREALVEAGKLPWR</sequence>
<evidence type="ECO:0000259" key="1">
    <source>
        <dbReference type="Pfam" id="PF06568"/>
    </source>
</evidence>
<comment type="caution">
    <text evidence="2">The sequence shown here is derived from an EMBL/GenBank/DDBJ whole genome shotgun (WGS) entry which is preliminary data.</text>
</comment>
<proteinExistence type="predicted"/>
<dbReference type="RefSeq" id="WP_189443594.1">
    <property type="nucleotide sequence ID" value="NZ_BMZI01000002.1"/>
</dbReference>
<dbReference type="Pfam" id="PF06568">
    <property type="entry name" value="YjiS-like"/>
    <property type="match status" value="1"/>
</dbReference>
<gene>
    <name evidence="2" type="ORF">GCM10009038_10600</name>
</gene>
<dbReference type="Proteomes" id="UP000646745">
    <property type="component" value="Unassembled WGS sequence"/>
</dbReference>
<organism evidence="2 3">
    <name type="scientific">Salinicola rhizosphaerae</name>
    <dbReference type="NCBI Taxonomy" id="1443141"/>
    <lineage>
        <taxon>Bacteria</taxon>
        <taxon>Pseudomonadati</taxon>
        <taxon>Pseudomonadota</taxon>
        <taxon>Gammaproteobacteria</taxon>
        <taxon>Oceanospirillales</taxon>
        <taxon>Halomonadaceae</taxon>
        <taxon>Salinicola</taxon>
    </lineage>
</organism>
<feature type="domain" description="YjiS-like" evidence="1">
    <location>
        <begin position="38"/>
        <end position="66"/>
    </location>
</feature>
<accession>A0ABQ3DSE6</accession>